<evidence type="ECO:0000256" key="7">
    <source>
        <dbReference type="ARBA" id="ARBA00023098"/>
    </source>
</evidence>
<dbReference type="InterPro" id="IPR013819">
    <property type="entry name" value="LipOase_C"/>
</dbReference>
<dbReference type="PROSITE" id="PS00711">
    <property type="entry name" value="LIPOXYGENASE_1"/>
    <property type="match status" value="1"/>
</dbReference>
<dbReference type="Gene3D" id="3.10.450.60">
    <property type="match status" value="1"/>
</dbReference>
<comment type="caution">
    <text evidence="12">The sequence shown here is derived from an EMBL/GenBank/DDBJ whole genome shotgun (WGS) entry which is preliminary data.</text>
</comment>
<name>A0A1Y2C062_9FUNG</name>
<evidence type="ECO:0000256" key="2">
    <source>
        <dbReference type="ARBA" id="ARBA00021175"/>
    </source>
</evidence>
<keyword evidence="6 9" id="KW-0408">Iron</keyword>
<keyword evidence="5 9" id="KW-0560">Oxidoreductase</keyword>
<dbReference type="InterPro" id="IPR036226">
    <property type="entry name" value="LipOase_C_sf"/>
</dbReference>
<dbReference type="Proteomes" id="UP000193642">
    <property type="component" value="Unassembled WGS sequence"/>
</dbReference>
<evidence type="ECO:0000313" key="13">
    <source>
        <dbReference type="Proteomes" id="UP000193642"/>
    </source>
</evidence>
<organism evidence="12 13">
    <name type="scientific">Rhizoclosmatium globosum</name>
    <dbReference type="NCBI Taxonomy" id="329046"/>
    <lineage>
        <taxon>Eukaryota</taxon>
        <taxon>Fungi</taxon>
        <taxon>Fungi incertae sedis</taxon>
        <taxon>Chytridiomycota</taxon>
        <taxon>Chytridiomycota incertae sedis</taxon>
        <taxon>Chytridiomycetes</taxon>
        <taxon>Chytridiales</taxon>
        <taxon>Chytriomycetaceae</taxon>
        <taxon>Rhizoclosmatium</taxon>
    </lineage>
</organism>
<keyword evidence="4 9" id="KW-0223">Dioxygenase</keyword>
<feature type="domain" description="PLAT" evidence="10">
    <location>
        <begin position="24"/>
        <end position="154"/>
    </location>
</feature>
<dbReference type="EMBL" id="MCGO01000035">
    <property type="protein sequence ID" value="ORY40400.1"/>
    <property type="molecule type" value="Genomic_DNA"/>
</dbReference>
<evidence type="ECO:0000256" key="6">
    <source>
        <dbReference type="ARBA" id="ARBA00023004"/>
    </source>
</evidence>
<dbReference type="GO" id="GO:0046872">
    <property type="term" value="F:metal ion binding"/>
    <property type="evidence" value="ECO:0007669"/>
    <property type="project" value="UniProtKB-KW"/>
</dbReference>
<dbReference type="STRING" id="329046.A0A1Y2C062"/>
<dbReference type="PROSITE" id="PS51393">
    <property type="entry name" value="LIPOXYGENASE_3"/>
    <property type="match status" value="1"/>
</dbReference>
<keyword evidence="13" id="KW-1185">Reference proteome</keyword>
<keyword evidence="3 9" id="KW-0479">Metal-binding</keyword>
<sequence>MGCGPSKNSTVTTTATSDEKAHPEKLTVVIQTGVDNHGMVDINFDLTIYHSDRAAVDSSVKETTVTKLHKLTYARFTAFGKKSGHSTFQVTAPELIGDHIYAIALKNTLKKEWYFEAITVKRDRDGKTAQGFYFPVLSWIIEGPRRIFFFGAQTPDEKVLPPKILELRVEDIKFWQSKYDTQFKQEGLPVGHTAETKTLFHDEKFSDEKQGDFEYHAGKSLAHRGILKLLTHGGQMFDSFAEIYKLLYMVEKKPDIAHHWKEDTVFGAQLVSGVNPVMILAIPAGGKFPDVFPDGISEKLAATPCLSGKDIGEELKKGHFSYVDYSPYLESFVDKINSDCAGIGEDETKHRFNGYMASPVGLFWHDKEHGKIYPVAIRVVKDGDIFYPPPSDEKDEIKLNQWTLAKMWFGLGDTNVHQLSTHLLRTHLVIETFDLSMARQFSPHHPVYKLLKHHFRSTMSINAAARERLIYVVMKIFSMGDCSFDFLKHSYSQWKFLEDNNPIKQLERRGFTGKSGNSLEEPGQYPWAEDTRDLFAIIHNFVKEYINIYYELDESVAHDLEVQNWIKEADEFNWGDKGVPKSIGTKELLAEVITVLIWTTTAQHSSVNFSQYTYTSYSPNRVSKSHRPPLKSHDEKVDEKYLMESLPTIAESARVSGIVATLSSYEPEEVFIGERAYDLHGPSQVKEKEAFAAFAAALKEYGKRVEERNNTLVGRKENPYIWLTPQKITNSIAI</sequence>
<dbReference type="Gene3D" id="1.20.245.10">
    <property type="entry name" value="Lipoxygenase-1, Domain 5"/>
    <property type="match status" value="1"/>
</dbReference>
<dbReference type="PRINTS" id="PR00087">
    <property type="entry name" value="LIPOXYGENASE"/>
</dbReference>
<protein>
    <recommendedName>
        <fullName evidence="2">Manganese lipoxygenase</fullName>
    </recommendedName>
</protein>
<evidence type="ECO:0000313" key="12">
    <source>
        <dbReference type="EMBL" id="ORY40400.1"/>
    </source>
</evidence>
<evidence type="ECO:0000259" key="10">
    <source>
        <dbReference type="PROSITE" id="PS50095"/>
    </source>
</evidence>
<dbReference type="PANTHER" id="PTHR11771">
    <property type="entry name" value="LIPOXYGENASE"/>
    <property type="match status" value="1"/>
</dbReference>
<gene>
    <name evidence="12" type="ORF">BCR33DRAFT_719395</name>
</gene>
<feature type="domain" description="Lipoxygenase" evidence="11">
    <location>
        <begin position="154"/>
        <end position="734"/>
    </location>
</feature>
<dbReference type="GO" id="GO:0016702">
    <property type="term" value="F:oxidoreductase activity, acting on single donors with incorporation of molecular oxygen, incorporation of two atoms of oxygen"/>
    <property type="evidence" value="ECO:0007669"/>
    <property type="project" value="InterPro"/>
</dbReference>
<dbReference type="InterPro" id="IPR001024">
    <property type="entry name" value="PLAT/LH2_dom"/>
</dbReference>
<reference evidence="12 13" key="1">
    <citation type="submission" date="2016-07" db="EMBL/GenBank/DDBJ databases">
        <title>Pervasive Adenine N6-methylation of Active Genes in Fungi.</title>
        <authorList>
            <consortium name="DOE Joint Genome Institute"/>
            <person name="Mondo S.J."/>
            <person name="Dannebaum R.O."/>
            <person name="Kuo R.C."/>
            <person name="Labutti K."/>
            <person name="Haridas S."/>
            <person name="Kuo A."/>
            <person name="Salamov A."/>
            <person name="Ahrendt S.R."/>
            <person name="Lipzen A."/>
            <person name="Sullivan W."/>
            <person name="Andreopoulos W.B."/>
            <person name="Clum A."/>
            <person name="Lindquist E."/>
            <person name="Daum C."/>
            <person name="Ramamoorthy G.K."/>
            <person name="Gryganskyi A."/>
            <person name="Culley D."/>
            <person name="Magnuson J.K."/>
            <person name="James T.Y."/>
            <person name="O'Malley M.A."/>
            <person name="Stajich J.E."/>
            <person name="Spatafora J.W."/>
            <person name="Visel A."/>
            <person name="Grigoriev I.V."/>
        </authorList>
    </citation>
    <scope>NUCLEOTIDE SEQUENCE [LARGE SCALE GENOMIC DNA]</scope>
    <source>
        <strain evidence="12 13">JEL800</strain>
    </source>
</reference>
<accession>A0A1Y2C062</accession>
<keyword evidence="7" id="KW-0443">Lipid metabolism</keyword>
<evidence type="ECO:0000256" key="9">
    <source>
        <dbReference type="RuleBase" id="RU003974"/>
    </source>
</evidence>
<dbReference type="InterPro" id="IPR020833">
    <property type="entry name" value="LipOase_Fe_BS"/>
</dbReference>
<dbReference type="AlphaFoldDB" id="A0A1Y2C062"/>
<comment type="cofactor">
    <cofactor evidence="1 9">
        <name>Fe cation</name>
        <dbReference type="ChEBI" id="CHEBI:24875"/>
    </cofactor>
</comment>
<dbReference type="PROSITE" id="PS50095">
    <property type="entry name" value="PLAT"/>
    <property type="match status" value="1"/>
</dbReference>
<dbReference type="SUPFAM" id="SSF48484">
    <property type="entry name" value="Lipoxigenase"/>
    <property type="match status" value="1"/>
</dbReference>
<proteinExistence type="inferred from homology"/>
<comment type="similarity">
    <text evidence="9">Belongs to the lipoxygenase family.</text>
</comment>
<comment type="caution">
    <text evidence="8">Lacks conserved residue(s) required for the propagation of feature annotation.</text>
</comment>
<evidence type="ECO:0000256" key="5">
    <source>
        <dbReference type="ARBA" id="ARBA00023002"/>
    </source>
</evidence>
<dbReference type="Pfam" id="PF00305">
    <property type="entry name" value="Lipoxygenase"/>
    <property type="match status" value="1"/>
</dbReference>
<dbReference type="OrthoDB" id="407298at2759"/>
<evidence type="ECO:0000256" key="3">
    <source>
        <dbReference type="ARBA" id="ARBA00022723"/>
    </source>
</evidence>
<dbReference type="GO" id="GO:0043651">
    <property type="term" value="P:linoleic acid metabolic process"/>
    <property type="evidence" value="ECO:0007669"/>
    <property type="project" value="UniProtKB-ARBA"/>
</dbReference>
<dbReference type="InterPro" id="IPR000907">
    <property type="entry name" value="LipOase"/>
</dbReference>
<evidence type="ECO:0000256" key="4">
    <source>
        <dbReference type="ARBA" id="ARBA00022964"/>
    </source>
</evidence>
<evidence type="ECO:0000256" key="8">
    <source>
        <dbReference type="PROSITE-ProRule" id="PRU00152"/>
    </source>
</evidence>
<dbReference type="GO" id="GO:0034440">
    <property type="term" value="P:lipid oxidation"/>
    <property type="evidence" value="ECO:0007669"/>
    <property type="project" value="InterPro"/>
</dbReference>
<evidence type="ECO:0000256" key="1">
    <source>
        <dbReference type="ARBA" id="ARBA00001962"/>
    </source>
</evidence>
<evidence type="ECO:0000259" key="11">
    <source>
        <dbReference type="PROSITE" id="PS51393"/>
    </source>
</evidence>